<evidence type="ECO:0000256" key="10">
    <source>
        <dbReference type="ARBA" id="ARBA00052699"/>
    </source>
</evidence>
<gene>
    <name evidence="13" type="ORF">SAMN05518846_104176</name>
</gene>
<dbReference type="FunFam" id="3.40.640.10:FF:000046">
    <property type="entry name" value="Cystathionine gamma-lyase"/>
    <property type="match status" value="1"/>
</dbReference>
<evidence type="ECO:0000256" key="11">
    <source>
        <dbReference type="PIRSR" id="PIRSR001434-2"/>
    </source>
</evidence>
<evidence type="ECO:0000313" key="13">
    <source>
        <dbReference type="EMBL" id="SFJ58147.1"/>
    </source>
</evidence>
<evidence type="ECO:0000256" key="3">
    <source>
        <dbReference type="ARBA" id="ARBA00012222"/>
    </source>
</evidence>
<dbReference type="RefSeq" id="WP_092267642.1">
    <property type="nucleotide sequence ID" value="NZ_FORT01000004.1"/>
</dbReference>
<dbReference type="InterPro" id="IPR054542">
    <property type="entry name" value="Cys_met_metab_PP"/>
</dbReference>
<evidence type="ECO:0000256" key="6">
    <source>
        <dbReference type="ARBA" id="ARBA00023239"/>
    </source>
</evidence>
<proteinExistence type="inferred from homology"/>
<dbReference type="PANTHER" id="PTHR11808">
    <property type="entry name" value="TRANS-SULFURATION ENZYME FAMILY MEMBER"/>
    <property type="match status" value="1"/>
</dbReference>
<dbReference type="EC" id="4.4.1.11" evidence="3"/>
<dbReference type="InterPro" id="IPR000277">
    <property type="entry name" value="Cys/Met-Metab_PyrdxlP-dep_enz"/>
</dbReference>
<evidence type="ECO:0000256" key="8">
    <source>
        <dbReference type="ARBA" id="ARBA00047199"/>
    </source>
</evidence>
<evidence type="ECO:0000256" key="7">
    <source>
        <dbReference type="ARBA" id="ARBA00047175"/>
    </source>
</evidence>
<dbReference type="PIRSF" id="PIRSF001434">
    <property type="entry name" value="CGS"/>
    <property type="match status" value="1"/>
</dbReference>
<comment type="cofactor">
    <cofactor evidence="1 12">
        <name>pyridoxal 5'-phosphate</name>
        <dbReference type="ChEBI" id="CHEBI:597326"/>
    </cofactor>
</comment>
<dbReference type="PROSITE" id="PS00868">
    <property type="entry name" value="CYS_MET_METAB_PP"/>
    <property type="match status" value="1"/>
</dbReference>
<comment type="similarity">
    <text evidence="2">Belongs to the trans-sulfuration enzymes family. L-methionine gamma-lyase subfamily.</text>
</comment>
<organism evidence="13 14">
    <name type="scientific">Brevibacillus centrosporus</name>
    <dbReference type="NCBI Taxonomy" id="54910"/>
    <lineage>
        <taxon>Bacteria</taxon>
        <taxon>Bacillati</taxon>
        <taxon>Bacillota</taxon>
        <taxon>Bacilli</taxon>
        <taxon>Bacillales</taxon>
        <taxon>Paenibacillaceae</taxon>
        <taxon>Brevibacillus</taxon>
    </lineage>
</organism>
<dbReference type="GO" id="GO:0018826">
    <property type="term" value="F:methionine gamma-lyase activity"/>
    <property type="evidence" value="ECO:0007669"/>
    <property type="project" value="UniProtKB-EC"/>
</dbReference>
<evidence type="ECO:0000256" key="9">
    <source>
        <dbReference type="ARBA" id="ARBA00048780"/>
    </source>
</evidence>
<sequence length="401" mass="43487">MNNNQTVQAQKKQGRSTTAIHAGYHADPQTGALATPIYQTSTFVFASTEEGARRFAGEEAGYVYSRLGNPTVTVLEEKIAALEKAEAGLAFASGMAAVSAVLMALVKSGDHILGTKGLYGCTYGLLNLMQDRFGVTYSLCDMTDEESIRQKLMPTTRVIYVETPINPTMELVDLKLVAKIAKEIGACVVVDNTFMSPYLQRPIEHGCDIVIHSATKFIGGHGDVIAGVAAGPQSIMDTIRMTSLKDIGCIIGPFDAYLLIRGLKTLGVRMDRHCENGQKVAEFLDQHPKVAKVHYPGLSRFPQYELACRQMDGFGGLLAFELKGGMEAGIRMMNNVQLCKRAVSLGDVDSLIQHPASMTHSIIPLQEREKMGITDGLIRLSVGIEDIEDILDDLEAALAFA</sequence>
<evidence type="ECO:0000256" key="2">
    <source>
        <dbReference type="ARBA" id="ARBA00008667"/>
    </source>
</evidence>
<dbReference type="NCBIfam" id="TIGR01328">
    <property type="entry name" value="met_gam_lyase"/>
    <property type="match status" value="1"/>
</dbReference>
<dbReference type="PANTHER" id="PTHR11808:SF80">
    <property type="entry name" value="CYSTATHIONINE GAMMA-LYASE"/>
    <property type="match status" value="1"/>
</dbReference>
<dbReference type="EC" id="4.4.1.2" evidence="7"/>
<reference evidence="14" key="1">
    <citation type="submission" date="2016-10" db="EMBL/GenBank/DDBJ databases">
        <authorList>
            <person name="Varghese N."/>
            <person name="Submissions S."/>
        </authorList>
    </citation>
    <scope>NUCLEOTIDE SEQUENCE [LARGE SCALE GENOMIC DNA]</scope>
    <source>
        <strain evidence="14">OK042</strain>
    </source>
</reference>
<keyword evidence="14" id="KW-1185">Reference proteome</keyword>
<comment type="catalytic activity">
    <reaction evidence="9">
        <text>L-homocysteine + H2O = 2-oxobutanoate + hydrogen sulfide + NH4(+) + H(+)</text>
        <dbReference type="Rhea" id="RHEA:14501"/>
        <dbReference type="ChEBI" id="CHEBI:15377"/>
        <dbReference type="ChEBI" id="CHEBI:15378"/>
        <dbReference type="ChEBI" id="CHEBI:16763"/>
        <dbReference type="ChEBI" id="CHEBI:28938"/>
        <dbReference type="ChEBI" id="CHEBI:29919"/>
        <dbReference type="ChEBI" id="CHEBI:58199"/>
        <dbReference type="EC" id="4.4.1.2"/>
    </reaction>
    <physiologicalReaction direction="left-to-right" evidence="9">
        <dbReference type="Rhea" id="RHEA:14502"/>
    </physiologicalReaction>
</comment>
<keyword evidence="6 13" id="KW-0456">Lyase</keyword>
<dbReference type="AlphaFoldDB" id="A0A1I3SL71"/>
<feature type="modified residue" description="N6-(pyridoxal phosphate)lysine" evidence="11">
    <location>
        <position position="216"/>
    </location>
</feature>
<name>A0A1I3SL71_9BACL</name>
<dbReference type="FunFam" id="3.90.1150.10:FF:000008">
    <property type="entry name" value="Cystathionine gamma-synthase"/>
    <property type="match status" value="1"/>
</dbReference>
<dbReference type="SUPFAM" id="SSF53383">
    <property type="entry name" value="PLP-dependent transferases"/>
    <property type="match status" value="1"/>
</dbReference>
<dbReference type="GO" id="GO:0019346">
    <property type="term" value="P:transsulfuration"/>
    <property type="evidence" value="ECO:0007669"/>
    <property type="project" value="InterPro"/>
</dbReference>
<evidence type="ECO:0000313" key="14">
    <source>
        <dbReference type="Proteomes" id="UP000198915"/>
    </source>
</evidence>
<evidence type="ECO:0000256" key="5">
    <source>
        <dbReference type="ARBA" id="ARBA00022898"/>
    </source>
</evidence>
<dbReference type="EMBL" id="FORT01000004">
    <property type="protein sequence ID" value="SFJ58147.1"/>
    <property type="molecule type" value="Genomic_DNA"/>
</dbReference>
<dbReference type="Gene3D" id="3.40.640.10">
    <property type="entry name" value="Type I PLP-dependent aspartate aminotransferase-like (Major domain)"/>
    <property type="match status" value="1"/>
</dbReference>
<evidence type="ECO:0000256" key="4">
    <source>
        <dbReference type="ARBA" id="ARBA00019040"/>
    </source>
</evidence>
<dbReference type="Gene3D" id="3.90.1150.10">
    <property type="entry name" value="Aspartate Aminotransferase, domain 1"/>
    <property type="match status" value="1"/>
</dbReference>
<dbReference type="InterPro" id="IPR015422">
    <property type="entry name" value="PyrdxlP-dep_Trfase_small"/>
</dbReference>
<dbReference type="GO" id="GO:0030170">
    <property type="term" value="F:pyridoxal phosphate binding"/>
    <property type="evidence" value="ECO:0007669"/>
    <property type="project" value="InterPro"/>
</dbReference>
<dbReference type="InterPro" id="IPR015421">
    <property type="entry name" value="PyrdxlP-dep_Trfase_major"/>
</dbReference>
<dbReference type="InterPro" id="IPR015424">
    <property type="entry name" value="PyrdxlP-dep_Trfase"/>
</dbReference>
<dbReference type="STRING" id="1884381.SAMN05518846_104176"/>
<keyword evidence="5 11" id="KW-0663">Pyridoxal phosphate</keyword>
<dbReference type="CDD" id="cd00614">
    <property type="entry name" value="CGS_like"/>
    <property type="match status" value="1"/>
</dbReference>
<accession>A0A1I3SL71</accession>
<dbReference type="GO" id="GO:0005737">
    <property type="term" value="C:cytoplasm"/>
    <property type="evidence" value="ECO:0007669"/>
    <property type="project" value="TreeGrafter"/>
</dbReference>
<protein>
    <recommendedName>
        <fullName evidence="4">L-methionine gamma-lyase</fullName>
        <ecNumber evidence="3">4.4.1.11</ecNumber>
        <ecNumber evidence="7">4.4.1.2</ecNumber>
    </recommendedName>
    <alternativeName>
        <fullName evidence="8">Homocysteine desulfhydrase</fullName>
    </alternativeName>
</protein>
<dbReference type="Proteomes" id="UP000198915">
    <property type="component" value="Unassembled WGS sequence"/>
</dbReference>
<evidence type="ECO:0000256" key="1">
    <source>
        <dbReference type="ARBA" id="ARBA00001933"/>
    </source>
</evidence>
<evidence type="ECO:0000256" key="12">
    <source>
        <dbReference type="RuleBase" id="RU362118"/>
    </source>
</evidence>
<dbReference type="InterPro" id="IPR006237">
    <property type="entry name" value="L-Met_gamma_lys"/>
</dbReference>
<dbReference type="GO" id="GO:0047982">
    <property type="term" value="F:homocysteine desulfhydrase activity"/>
    <property type="evidence" value="ECO:0007669"/>
    <property type="project" value="UniProtKB-EC"/>
</dbReference>
<comment type="catalytic activity">
    <reaction evidence="10">
        <text>L-methionine + H2O = methanethiol + 2-oxobutanoate + NH4(+)</text>
        <dbReference type="Rhea" id="RHEA:23800"/>
        <dbReference type="ChEBI" id="CHEBI:15377"/>
        <dbReference type="ChEBI" id="CHEBI:16007"/>
        <dbReference type="ChEBI" id="CHEBI:16763"/>
        <dbReference type="ChEBI" id="CHEBI:28938"/>
        <dbReference type="ChEBI" id="CHEBI:57844"/>
        <dbReference type="EC" id="4.4.1.11"/>
    </reaction>
    <physiologicalReaction direction="left-to-right" evidence="10">
        <dbReference type="Rhea" id="RHEA:23801"/>
    </physiologicalReaction>
</comment>
<dbReference type="Pfam" id="PF01053">
    <property type="entry name" value="Cys_Met_Meta_PP"/>
    <property type="match status" value="1"/>
</dbReference>